<feature type="compositionally biased region" description="Basic and acidic residues" evidence="1">
    <location>
        <begin position="140"/>
        <end position="152"/>
    </location>
</feature>
<dbReference type="GO" id="GO:0016301">
    <property type="term" value="F:kinase activity"/>
    <property type="evidence" value="ECO:0007669"/>
    <property type="project" value="UniProtKB-KW"/>
</dbReference>
<name>R7QMC7_CHOCR</name>
<dbReference type="EMBL" id="HG001949">
    <property type="protein sequence ID" value="CDF38631.1"/>
    <property type="molecule type" value="Genomic_DNA"/>
</dbReference>
<organism evidence="2 3">
    <name type="scientific">Chondrus crispus</name>
    <name type="common">Carrageen Irish moss</name>
    <name type="synonym">Polymorpha crispa</name>
    <dbReference type="NCBI Taxonomy" id="2769"/>
    <lineage>
        <taxon>Eukaryota</taxon>
        <taxon>Rhodophyta</taxon>
        <taxon>Florideophyceae</taxon>
        <taxon>Rhodymeniophycidae</taxon>
        <taxon>Gigartinales</taxon>
        <taxon>Gigartinaceae</taxon>
        <taxon>Chondrus</taxon>
    </lineage>
</organism>
<feature type="compositionally biased region" description="Basic residues" evidence="1">
    <location>
        <begin position="175"/>
        <end position="203"/>
    </location>
</feature>
<dbReference type="AlphaFoldDB" id="R7QMC7"/>
<protein>
    <submittedName>
        <fullName evidence="2">Cyclin-dependent kinase</fullName>
    </submittedName>
</protein>
<keyword evidence="2" id="KW-0418">Kinase</keyword>
<dbReference type="GeneID" id="17326270"/>
<evidence type="ECO:0000256" key="1">
    <source>
        <dbReference type="SAM" id="MobiDB-lite"/>
    </source>
</evidence>
<evidence type="ECO:0000313" key="2">
    <source>
        <dbReference type="EMBL" id="CDF38631.1"/>
    </source>
</evidence>
<reference evidence="3" key="1">
    <citation type="journal article" date="2013" name="Proc. Natl. Acad. Sci. U.S.A.">
        <title>Genome structure and metabolic features in the red seaweed Chondrus crispus shed light on evolution of the Archaeplastida.</title>
        <authorList>
            <person name="Collen J."/>
            <person name="Porcel B."/>
            <person name="Carre W."/>
            <person name="Ball S.G."/>
            <person name="Chaparro C."/>
            <person name="Tonon T."/>
            <person name="Barbeyron T."/>
            <person name="Michel G."/>
            <person name="Noel B."/>
            <person name="Valentin K."/>
            <person name="Elias M."/>
            <person name="Artiguenave F."/>
            <person name="Arun A."/>
            <person name="Aury J.M."/>
            <person name="Barbosa-Neto J.F."/>
            <person name="Bothwell J.H."/>
            <person name="Bouget F.Y."/>
            <person name="Brillet L."/>
            <person name="Cabello-Hurtado F."/>
            <person name="Capella-Gutierrez S."/>
            <person name="Charrier B."/>
            <person name="Cladiere L."/>
            <person name="Cock J.M."/>
            <person name="Coelho S.M."/>
            <person name="Colleoni C."/>
            <person name="Czjzek M."/>
            <person name="Da Silva C."/>
            <person name="Delage L."/>
            <person name="Denoeud F."/>
            <person name="Deschamps P."/>
            <person name="Dittami S.M."/>
            <person name="Gabaldon T."/>
            <person name="Gachon C.M."/>
            <person name="Groisillier A."/>
            <person name="Herve C."/>
            <person name="Jabbari K."/>
            <person name="Katinka M."/>
            <person name="Kloareg B."/>
            <person name="Kowalczyk N."/>
            <person name="Labadie K."/>
            <person name="Leblanc C."/>
            <person name="Lopez P.J."/>
            <person name="McLachlan D.H."/>
            <person name="Meslet-Cladiere L."/>
            <person name="Moustafa A."/>
            <person name="Nehr Z."/>
            <person name="Nyvall Collen P."/>
            <person name="Panaud O."/>
            <person name="Partensky F."/>
            <person name="Poulain J."/>
            <person name="Rensing S.A."/>
            <person name="Rousvoal S."/>
            <person name="Samson G."/>
            <person name="Symeonidi A."/>
            <person name="Weissenbach J."/>
            <person name="Zambounis A."/>
            <person name="Wincker P."/>
            <person name="Boyen C."/>
        </authorList>
    </citation>
    <scope>NUCLEOTIDE SEQUENCE [LARGE SCALE GENOMIC DNA]</scope>
    <source>
        <strain evidence="3">cv. Stackhouse</strain>
    </source>
</reference>
<keyword evidence="3" id="KW-1185">Reference proteome</keyword>
<accession>R7QMC7</accession>
<keyword evidence="2" id="KW-0808">Transferase</keyword>
<dbReference type="Proteomes" id="UP000012073">
    <property type="component" value="Unassembled WGS sequence"/>
</dbReference>
<dbReference type="KEGG" id="ccp:CHC_T00008893001"/>
<evidence type="ECO:0000313" key="3">
    <source>
        <dbReference type="Proteomes" id="UP000012073"/>
    </source>
</evidence>
<proteinExistence type="predicted"/>
<gene>
    <name evidence="2" type="ORF">CHC_T00008893001</name>
</gene>
<dbReference type="Gramene" id="CDF38631">
    <property type="protein sequence ID" value="CDF38631"/>
    <property type="gene ID" value="CHC_T00008893001"/>
</dbReference>
<feature type="region of interest" description="Disordered" evidence="1">
    <location>
        <begin position="128"/>
        <end position="216"/>
    </location>
</feature>
<sequence length="216" mass="23583">MLLRLVHVSEPAPRDPPAFPPSASPPPAAPDEARVRVVVNGSTLLACAVPSGDRLRVLDVHVPPELLLTKPRLNTMAVEYDRASRAAYWLKSVDVVPCILPLPPIADDELRFAPLVPDMTPPRPWAHVEIEDSRAPPSEEPPRERAREEHSPPPRRAVGCPPHAGLARGGDAAGAKHHKATKVVKQARKPKHVFHHNHYRSPRGHAPGSPRARAGR</sequence>
<dbReference type="RefSeq" id="XP_005718536.1">
    <property type="nucleotide sequence ID" value="XM_005718479.1"/>
</dbReference>